<reference evidence="2 3" key="1">
    <citation type="submission" date="2019-05" db="EMBL/GenBank/DDBJ databases">
        <title>Emergence of the Ug99 lineage of the wheat stem rust pathogen through somatic hybridization.</title>
        <authorList>
            <person name="Li F."/>
            <person name="Upadhyaya N.M."/>
            <person name="Sperschneider J."/>
            <person name="Matny O."/>
            <person name="Nguyen-Phuc H."/>
            <person name="Mago R."/>
            <person name="Raley C."/>
            <person name="Miller M.E."/>
            <person name="Silverstein K.A.T."/>
            <person name="Henningsen E."/>
            <person name="Hirsch C.D."/>
            <person name="Visser B."/>
            <person name="Pretorius Z.A."/>
            <person name="Steffenson B.J."/>
            <person name="Schwessinger B."/>
            <person name="Dodds P.N."/>
            <person name="Figueroa M."/>
        </authorList>
    </citation>
    <scope>NUCLEOTIDE SEQUENCE [LARGE SCALE GENOMIC DNA]</scope>
    <source>
        <strain evidence="2">21-0</strain>
    </source>
</reference>
<comment type="caution">
    <text evidence="2">The sequence shown here is derived from an EMBL/GenBank/DDBJ whole genome shotgun (WGS) entry which is preliminary data.</text>
</comment>
<gene>
    <name evidence="2" type="ORF">PGT21_021828</name>
</gene>
<sequence length="69" mass="7252">MEVVSCSGSPGRDPSSPRAFTNSVESEYILSNKGSWIAKQVTGPVAQSVSVTMDCSTTTILATQESVLQ</sequence>
<dbReference type="Proteomes" id="UP000324748">
    <property type="component" value="Unassembled WGS sequence"/>
</dbReference>
<evidence type="ECO:0000256" key="1">
    <source>
        <dbReference type="SAM" id="MobiDB-lite"/>
    </source>
</evidence>
<feature type="region of interest" description="Disordered" evidence="1">
    <location>
        <begin position="1"/>
        <end position="20"/>
    </location>
</feature>
<dbReference type="AlphaFoldDB" id="A0A5B0NEV2"/>
<name>A0A5B0NEV2_PUCGR</name>
<feature type="compositionally biased region" description="Low complexity" evidence="1">
    <location>
        <begin position="1"/>
        <end position="18"/>
    </location>
</feature>
<proteinExistence type="predicted"/>
<dbReference type="EMBL" id="VSWC01000105">
    <property type="protein sequence ID" value="KAA1087094.1"/>
    <property type="molecule type" value="Genomic_DNA"/>
</dbReference>
<evidence type="ECO:0000313" key="2">
    <source>
        <dbReference type="EMBL" id="KAA1087094.1"/>
    </source>
</evidence>
<organism evidence="2 3">
    <name type="scientific">Puccinia graminis f. sp. tritici</name>
    <dbReference type="NCBI Taxonomy" id="56615"/>
    <lineage>
        <taxon>Eukaryota</taxon>
        <taxon>Fungi</taxon>
        <taxon>Dikarya</taxon>
        <taxon>Basidiomycota</taxon>
        <taxon>Pucciniomycotina</taxon>
        <taxon>Pucciniomycetes</taxon>
        <taxon>Pucciniales</taxon>
        <taxon>Pucciniaceae</taxon>
        <taxon>Puccinia</taxon>
    </lineage>
</organism>
<keyword evidence="3" id="KW-1185">Reference proteome</keyword>
<evidence type="ECO:0000313" key="3">
    <source>
        <dbReference type="Proteomes" id="UP000324748"/>
    </source>
</evidence>
<protein>
    <submittedName>
        <fullName evidence="2">Uncharacterized protein</fullName>
    </submittedName>
</protein>
<accession>A0A5B0NEV2</accession>